<evidence type="ECO:0000313" key="11">
    <source>
        <dbReference type="Proteomes" id="UP000093482"/>
    </source>
</evidence>
<dbReference type="InterPro" id="IPR004090">
    <property type="entry name" value="Chemotax_Me-accpt_rcpt"/>
</dbReference>
<dbReference type="Gene3D" id="6.10.340.10">
    <property type="match status" value="1"/>
</dbReference>
<dbReference type="PANTHER" id="PTHR32089">
    <property type="entry name" value="METHYL-ACCEPTING CHEMOTAXIS PROTEIN MCPB"/>
    <property type="match status" value="1"/>
</dbReference>
<dbReference type="CDD" id="cd06225">
    <property type="entry name" value="HAMP"/>
    <property type="match status" value="1"/>
</dbReference>
<dbReference type="Pfam" id="PF00015">
    <property type="entry name" value="MCPsignal"/>
    <property type="match status" value="1"/>
</dbReference>
<evidence type="ECO:0000256" key="7">
    <source>
        <dbReference type="SAM" id="Phobius"/>
    </source>
</evidence>
<dbReference type="GO" id="GO:0004888">
    <property type="term" value="F:transmembrane signaling receptor activity"/>
    <property type="evidence" value="ECO:0007669"/>
    <property type="project" value="InterPro"/>
</dbReference>
<dbReference type="SMART" id="SM00283">
    <property type="entry name" value="MA"/>
    <property type="match status" value="1"/>
</dbReference>
<dbReference type="Pfam" id="PF00672">
    <property type="entry name" value="HAMP"/>
    <property type="match status" value="1"/>
</dbReference>
<dbReference type="InterPro" id="IPR004089">
    <property type="entry name" value="MCPsignal_dom"/>
</dbReference>
<evidence type="ECO:0000256" key="6">
    <source>
        <dbReference type="PROSITE-ProRule" id="PRU00284"/>
    </source>
</evidence>
<dbReference type="PROSITE" id="PS50885">
    <property type="entry name" value="HAMP"/>
    <property type="match status" value="1"/>
</dbReference>
<dbReference type="InterPro" id="IPR003660">
    <property type="entry name" value="HAMP_dom"/>
</dbReference>
<evidence type="ECO:0000256" key="4">
    <source>
        <dbReference type="ARBA" id="ARBA00023224"/>
    </source>
</evidence>
<feature type="transmembrane region" description="Helical" evidence="7">
    <location>
        <begin position="182"/>
        <end position="204"/>
    </location>
</feature>
<evidence type="ECO:0000256" key="1">
    <source>
        <dbReference type="ARBA" id="ARBA00004236"/>
    </source>
</evidence>
<comment type="similarity">
    <text evidence="5">Belongs to the methyl-accepting chemotaxis (MCP) protein family.</text>
</comment>
<keyword evidence="4 6" id="KW-0807">Transducer</keyword>
<keyword evidence="7" id="KW-0812">Transmembrane</keyword>
<name>A0A1C0YL41_9BACL</name>
<dbReference type="CDD" id="cd11386">
    <property type="entry name" value="MCP_signal"/>
    <property type="match status" value="1"/>
</dbReference>
<dbReference type="SMART" id="SM00304">
    <property type="entry name" value="HAMP"/>
    <property type="match status" value="1"/>
</dbReference>
<feature type="domain" description="HAMP" evidence="9">
    <location>
        <begin position="204"/>
        <end position="257"/>
    </location>
</feature>
<keyword evidence="11" id="KW-1185">Reference proteome</keyword>
<evidence type="ECO:0000256" key="2">
    <source>
        <dbReference type="ARBA" id="ARBA00022475"/>
    </source>
</evidence>
<dbReference type="OrthoDB" id="107771at2"/>
<dbReference type="Gene3D" id="1.10.287.950">
    <property type="entry name" value="Methyl-accepting chemotaxis protein"/>
    <property type="match status" value="1"/>
</dbReference>
<sequence>MTLKNYMKIGTAGTIVLTVFVVAALIFVTNSIQTLYKTLEDRSGITYFVGAGANISKDLTYEARLYAYSGNEAYVENYEALVVQENFEQLKTQLANYNVPETILAALNDIDATSQVAGNIEQQAFALVQDGKLLEAQQLLVSDDYEAAIAQITALYVAFNNELVAWSNELANSTNKQANFSAFLIGGLCIFYGIGMITIFLLLLRKLKPLDALTQSAHRIAHGDLTESIPTATGKDEIGALTNVFSQMTTNLNRVLTAVNESSQHVAASSEQLLSSAGQSTVASQQVAQTINKISADANVQQIQMNETIAALQEVTTGIQHVAAAAEDVTNVSTHAQQNAESGKAHIAKTVEQMDDIDHAVQQSLQTVEQLTQESVQIEQFTTAITQIANQTNLLALNAAIEAARAGESGKGFAVVADEVRKLAEQSNESAVQIVGLIDSLQQGIQTMTHNMQKVSTKVHAGVIGVTETGKSFEEILHTTSEVSNQIMSVSAVAEQMSASSQQMFATFETLQQTAEATTANTAASVNVVEQQAEAMHHITHNAQQLATLAEELNKEVRQFSIQTT</sequence>
<feature type="domain" description="Methyl-accepting transducer" evidence="8">
    <location>
        <begin position="276"/>
        <end position="512"/>
    </location>
</feature>
<dbReference type="PANTHER" id="PTHR32089:SF112">
    <property type="entry name" value="LYSOZYME-LIKE PROTEIN-RELATED"/>
    <property type="match status" value="1"/>
</dbReference>
<dbReference type="EMBL" id="MATO01000054">
    <property type="protein sequence ID" value="OCS87878.1"/>
    <property type="molecule type" value="Genomic_DNA"/>
</dbReference>
<dbReference type="GO" id="GO:0007165">
    <property type="term" value="P:signal transduction"/>
    <property type="evidence" value="ECO:0007669"/>
    <property type="project" value="UniProtKB-KW"/>
</dbReference>
<comment type="subcellular location">
    <subcellularLocation>
        <location evidence="1">Cell membrane</location>
    </subcellularLocation>
</comment>
<keyword evidence="3 7" id="KW-0472">Membrane</keyword>
<dbReference type="Proteomes" id="UP000093482">
    <property type="component" value="Unassembled WGS sequence"/>
</dbReference>
<evidence type="ECO:0000259" key="9">
    <source>
        <dbReference type="PROSITE" id="PS50885"/>
    </source>
</evidence>
<dbReference type="AlphaFoldDB" id="A0A1C0YL41"/>
<dbReference type="GO" id="GO:0006935">
    <property type="term" value="P:chemotaxis"/>
    <property type="evidence" value="ECO:0007669"/>
    <property type="project" value="InterPro"/>
</dbReference>
<evidence type="ECO:0000256" key="3">
    <source>
        <dbReference type="ARBA" id="ARBA00023136"/>
    </source>
</evidence>
<gene>
    <name evidence="10" type="ORF">A6K76_13810</name>
</gene>
<organism evidence="10 11">
    <name type="scientific">Caryophanon latum</name>
    <dbReference type="NCBI Taxonomy" id="33977"/>
    <lineage>
        <taxon>Bacteria</taxon>
        <taxon>Bacillati</taxon>
        <taxon>Bacillota</taxon>
        <taxon>Bacilli</taxon>
        <taxon>Bacillales</taxon>
        <taxon>Caryophanaceae</taxon>
        <taxon>Caryophanon</taxon>
    </lineage>
</organism>
<dbReference type="GO" id="GO:0005886">
    <property type="term" value="C:plasma membrane"/>
    <property type="evidence" value="ECO:0007669"/>
    <property type="project" value="UniProtKB-SubCell"/>
</dbReference>
<evidence type="ECO:0000256" key="5">
    <source>
        <dbReference type="ARBA" id="ARBA00029447"/>
    </source>
</evidence>
<proteinExistence type="inferred from homology"/>
<dbReference type="RefSeq" id="WP_066465680.1">
    <property type="nucleotide sequence ID" value="NZ_MATO01000054.1"/>
</dbReference>
<dbReference type="PRINTS" id="PR00260">
    <property type="entry name" value="CHEMTRNSDUCR"/>
</dbReference>
<comment type="caution">
    <text evidence="10">The sequence shown here is derived from an EMBL/GenBank/DDBJ whole genome shotgun (WGS) entry which is preliminary data.</text>
</comment>
<evidence type="ECO:0008006" key="12">
    <source>
        <dbReference type="Google" id="ProtNLM"/>
    </source>
</evidence>
<dbReference type="SUPFAM" id="SSF58104">
    <property type="entry name" value="Methyl-accepting chemotaxis protein (MCP) signaling domain"/>
    <property type="match status" value="1"/>
</dbReference>
<dbReference type="PROSITE" id="PS50111">
    <property type="entry name" value="CHEMOTAXIS_TRANSDUC_2"/>
    <property type="match status" value="1"/>
</dbReference>
<reference evidence="10 11" key="1">
    <citation type="submission" date="2016-07" db="EMBL/GenBank/DDBJ databases">
        <title>Caryophanon latum genome sequencing.</title>
        <authorList>
            <person name="Verma A."/>
            <person name="Pal Y."/>
            <person name="Krishnamurthi S."/>
        </authorList>
    </citation>
    <scope>NUCLEOTIDE SEQUENCE [LARGE SCALE GENOMIC DNA]</scope>
    <source>
        <strain evidence="10 11">DSM 14151</strain>
    </source>
</reference>
<accession>A0A1C0YL41</accession>
<protein>
    <recommendedName>
        <fullName evidence="12">Chemotaxis protein</fullName>
    </recommendedName>
</protein>
<keyword evidence="7" id="KW-1133">Transmembrane helix</keyword>
<evidence type="ECO:0000259" key="8">
    <source>
        <dbReference type="PROSITE" id="PS50111"/>
    </source>
</evidence>
<feature type="transmembrane region" description="Helical" evidence="7">
    <location>
        <begin position="6"/>
        <end position="28"/>
    </location>
</feature>
<keyword evidence="2" id="KW-1003">Cell membrane</keyword>
<evidence type="ECO:0000313" key="10">
    <source>
        <dbReference type="EMBL" id="OCS87878.1"/>
    </source>
</evidence>